<name>A0AAD9JQ78_9ANNE</name>
<dbReference type="EMBL" id="JAODUP010000221">
    <property type="protein sequence ID" value="KAK2156120.1"/>
    <property type="molecule type" value="Genomic_DNA"/>
</dbReference>
<evidence type="ECO:0000313" key="4">
    <source>
        <dbReference type="EMBL" id="KAK2156120.1"/>
    </source>
</evidence>
<evidence type="ECO:0000256" key="1">
    <source>
        <dbReference type="SAM" id="MobiDB-lite"/>
    </source>
</evidence>
<keyword evidence="2" id="KW-1133">Transmembrane helix</keyword>
<feature type="compositionally biased region" description="Polar residues" evidence="1">
    <location>
        <begin position="194"/>
        <end position="204"/>
    </location>
</feature>
<feature type="chain" id="PRO_5041911124" evidence="3">
    <location>
        <begin position="28"/>
        <end position="373"/>
    </location>
</feature>
<protein>
    <submittedName>
        <fullName evidence="4">Uncharacterized protein</fullName>
    </submittedName>
</protein>
<organism evidence="4 5">
    <name type="scientific">Paralvinella palmiformis</name>
    <dbReference type="NCBI Taxonomy" id="53620"/>
    <lineage>
        <taxon>Eukaryota</taxon>
        <taxon>Metazoa</taxon>
        <taxon>Spiralia</taxon>
        <taxon>Lophotrochozoa</taxon>
        <taxon>Annelida</taxon>
        <taxon>Polychaeta</taxon>
        <taxon>Sedentaria</taxon>
        <taxon>Canalipalpata</taxon>
        <taxon>Terebellida</taxon>
        <taxon>Terebelliformia</taxon>
        <taxon>Alvinellidae</taxon>
        <taxon>Paralvinella</taxon>
    </lineage>
</organism>
<keyword evidence="3" id="KW-0732">Signal</keyword>
<proteinExistence type="predicted"/>
<comment type="caution">
    <text evidence="4">The sequence shown here is derived from an EMBL/GenBank/DDBJ whole genome shotgun (WGS) entry which is preliminary data.</text>
</comment>
<feature type="region of interest" description="Disordered" evidence="1">
    <location>
        <begin position="194"/>
        <end position="280"/>
    </location>
</feature>
<evidence type="ECO:0000313" key="5">
    <source>
        <dbReference type="Proteomes" id="UP001208570"/>
    </source>
</evidence>
<dbReference type="AlphaFoldDB" id="A0AAD9JQ78"/>
<keyword evidence="2" id="KW-0472">Membrane</keyword>
<evidence type="ECO:0000256" key="3">
    <source>
        <dbReference type="SAM" id="SignalP"/>
    </source>
</evidence>
<reference evidence="4" key="1">
    <citation type="journal article" date="2023" name="Mol. Biol. Evol.">
        <title>Third-Generation Sequencing Reveals the Adaptive Role of the Epigenome in Three Deep-Sea Polychaetes.</title>
        <authorList>
            <person name="Perez M."/>
            <person name="Aroh O."/>
            <person name="Sun Y."/>
            <person name="Lan Y."/>
            <person name="Juniper S.K."/>
            <person name="Young C.R."/>
            <person name="Angers B."/>
            <person name="Qian P.Y."/>
        </authorList>
    </citation>
    <scope>NUCLEOTIDE SEQUENCE</scope>
    <source>
        <strain evidence="4">P08H-3</strain>
    </source>
</reference>
<keyword evidence="5" id="KW-1185">Reference proteome</keyword>
<sequence>MALWPSKDIALTLVYIVCAELARRCSGLECKVDIKHPPTQHLSLCSGKQLTLSKISLLPHVNCTCILLIPPQNGVRIAVKTETRQYEASRDETFVIYGDNTRSIHTAYDRGSCQEYHSATQPLAYTISYQRDASKTKPTSLQLWIEALPDANKERLINDVSLQCGLHRLPDNGKAVKMTAFVTTSYWKPATFTGKLTTKPNGRTSPVYLPSVGISTSPSEKPPGSKRTASASPTLPTVTNRTDNPQSMTTPTNGSRNDSQTDIIRETSPCPSSSTGDTSTSYLSELTKNKTFVLIVSISLSLMVLIMALTGAVSYVLFNRKKRQRTGSCRRILKADHKYGTNDSYDEEHQERSDYGSVFRVTGTNASEVRFQY</sequence>
<feature type="signal peptide" evidence="3">
    <location>
        <begin position="1"/>
        <end position="27"/>
    </location>
</feature>
<feature type="compositionally biased region" description="Polar residues" evidence="1">
    <location>
        <begin position="227"/>
        <end position="262"/>
    </location>
</feature>
<evidence type="ECO:0000256" key="2">
    <source>
        <dbReference type="SAM" id="Phobius"/>
    </source>
</evidence>
<feature type="transmembrane region" description="Helical" evidence="2">
    <location>
        <begin position="292"/>
        <end position="318"/>
    </location>
</feature>
<gene>
    <name evidence="4" type="ORF">LSH36_221g03004</name>
</gene>
<keyword evidence="2" id="KW-0812">Transmembrane</keyword>
<accession>A0AAD9JQ78</accession>
<feature type="compositionally biased region" description="Polar residues" evidence="1">
    <location>
        <begin position="269"/>
        <end position="280"/>
    </location>
</feature>
<dbReference type="Proteomes" id="UP001208570">
    <property type="component" value="Unassembled WGS sequence"/>
</dbReference>